<dbReference type="SUPFAM" id="SSF51735">
    <property type="entry name" value="NAD(P)-binding Rossmann-fold domains"/>
    <property type="match status" value="1"/>
</dbReference>
<evidence type="ECO:0000313" key="4">
    <source>
        <dbReference type="Proteomes" id="UP000494252"/>
    </source>
</evidence>
<feature type="domain" description="GFO/IDH/MocA-like oxidoreductase" evidence="2">
    <location>
        <begin position="130"/>
        <end position="235"/>
    </location>
</feature>
<protein>
    <submittedName>
        <fullName evidence="3">1,5-anhydro-D-fructose reductase</fullName>
        <ecNumber evidence="3">1.1.1.292</ecNumber>
    </submittedName>
</protein>
<dbReference type="Gene3D" id="3.30.360.10">
    <property type="entry name" value="Dihydrodipicolinate Reductase, domain 2"/>
    <property type="match status" value="1"/>
</dbReference>
<accession>A0A6J5H1B3</accession>
<dbReference type="InterPro" id="IPR000683">
    <property type="entry name" value="Gfo/Idh/MocA-like_OxRdtase_N"/>
</dbReference>
<dbReference type="SUPFAM" id="SSF55347">
    <property type="entry name" value="Glyceraldehyde-3-phosphate dehydrogenase-like, C-terminal domain"/>
    <property type="match status" value="1"/>
</dbReference>
<sequence>MAERINIAVIGAGVIGKRHIDEIAHNDACRLAAIADPSPEAAAYAEALNVPYYRDYREALASGDVHAVIVCTPNHTHLEVGLACVARKLPLLMEKPIADDLDAARTLAAAAATAGIAMLVGHHRRHNPAVRAVKDAIDGGRIGKLVLANIMCLMVKPDAYFEVPWRRQPGGGPVLINLIHEIDLLRHLCGEIVSVQAVTSNEVRRHEVEDSAACTLTLASGALANVSLSDTTSAPWNWDTTAGEDRALFDYRPVPTHFFAGTDGALTLPDLALWSYRGKKGRDQPIHDTHLSCVAENVYAAQLRHFLDVVKGDARPMIDGHDAARTLAATLAVVEAARTSRPATPSLV</sequence>
<dbReference type="PANTHER" id="PTHR43377:SF8">
    <property type="entry name" value="BLR3664 PROTEIN"/>
    <property type="match status" value="1"/>
</dbReference>
<dbReference type="Pfam" id="PF22725">
    <property type="entry name" value="GFO_IDH_MocA_C3"/>
    <property type="match status" value="1"/>
</dbReference>
<dbReference type="Proteomes" id="UP000494252">
    <property type="component" value="Unassembled WGS sequence"/>
</dbReference>
<reference evidence="3 4" key="1">
    <citation type="submission" date="2020-04" db="EMBL/GenBank/DDBJ databases">
        <authorList>
            <person name="De Canck E."/>
        </authorList>
    </citation>
    <scope>NUCLEOTIDE SEQUENCE [LARGE SCALE GENOMIC DNA]</scope>
    <source>
        <strain evidence="3 4">LMG 27177</strain>
    </source>
</reference>
<name>A0A6J5H1B3_9BURK</name>
<evidence type="ECO:0000313" key="3">
    <source>
        <dbReference type="EMBL" id="CAB3810025.1"/>
    </source>
</evidence>
<dbReference type="InterPro" id="IPR051450">
    <property type="entry name" value="Gfo/Idh/MocA_Oxidoreductases"/>
</dbReference>
<keyword evidence="4" id="KW-1185">Reference proteome</keyword>
<dbReference type="GO" id="GO:0033712">
    <property type="term" value="F:1,5-anhydro-D-fructose reductase (1,5-anhydro-D-mannitol-forming) activity"/>
    <property type="evidence" value="ECO:0007669"/>
    <property type="project" value="UniProtKB-EC"/>
</dbReference>
<dbReference type="AlphaFoldDB" id="A0A6J5H1B3"/>
<proteinExistence type="predicted"/>
<dbReference type="EC" id="1.1.1.292" evidence="3"/>
<gene>
    <name evidence="3" type="primary">afr_2</name>
    <name evidence="3" type="ORF">LMG27177_07012</name>
</gene>
<evidence type="ECO:0000259" key="1">
    <source>
        <dbReference type="Pfam" id="PF01408"/>
    </source>
</evidence>
<dbReference type="GO" id="GO:0000166">
    <property type="term" value="F:nucleotide binding"/>
    <property type="evidence" value="ECO:0007669"/>
    <property type="project" value="InterPro"/>
</dbReference>
<dbReference type="InterPro" id="IPR055170">
    <property type="entry name" value="GFO_IDH_MocA-like_dom"/>
</dbReference>
<feature type="domain" description="Gfo/Idh/MocA-like oxidoreductase N-terminal" evidence="1">
    <location>
        <begin position="5"/>
        <end position="122"/>
    </location>
</feature>
<dbReference type="RefSeq" id="WP_175166007.1">
    <property type="nucleotide sequence ID" value="NZ_CADIKI010000032.1"/>
</dbReference>
<evidence type="ECO:0000259" key="2">
    <source>
        <dbReference type="Pfam" id="PF22725"/>
    </source>
</evidence>
<dbReference type="PANTHER" id="PTHR43377">
    <property type="entry name" value="BILIVERDIN REDUCTASE A"/>
    <property type="match status" value="1"/>
</dbReference>
<dbReference type="InterPro" id="IPR036291">
    <property type="entry name" value="NAD(P)-bd_dom_sf"/>
</dbReference>
<dbReference type="Gene3D" id="3.40.50.720">
    <property type="entry name" value="NAD(P)-binding Rossmann-like Domain"/>
    <property type="match status" value="1"/>
</dbReference>
<organism evidence="3 4">
    <name type="scientific">Paraburkholderia fynbosensis</name>
    <dbReference type="NCBI Taxonomy" id="1200993"/>
    <lineage>
        <taxon>Bacteria</taxon>
        <taxon>Pseudomonadati</taxon>
        <taxon>Pseudomonadota</taxon>
        <taxon>Betaproteobacteria</taxon>
        <taxon>Burkholderiales</taxon>
        <taxon>Burkholderiaceae</taxon>
        <taxon>Paraburkholderia</taxon>
    </lineage>
</organism>
<keyword evidence="3" id="KW-0560">Oxidoreductase</keyword>
<dbReference type="EMBL" id="CADIKI010000032">
    <property type="protein sequence ID" value="CAB3810025.1"/>
    <property type="molecule type" value="Genomic_DNA"/>
</dbReference>
<dbReference type="Pfam" id="PF01408">
    <property type="entry name" value="GFO_IDH_MocA"/>
    <property type="match status" value="1"/>
</dbReference>